<dbReference type="NCBIfam" id="TIGR01814">
    <property type="entry name" value="kynureninase"/>
    <property type="match status" value="1"/>
</dbReference>
<evidence type="ECO:0000256" key="3">
    <source>
        <dbReference type="ARBA" id="ARBA00022898"/>
    </source>
</evidence>
<dbReference type="PANTHER" id="PTHR14084:SF0">
    <property type="entry name" value="KYNURENINASE"/>
    <property type="match status" value="1"/>
</dbReference>
<evidence type="ECO:0000256" key="1">
    <source>
        <dbReference type="ARBA" id="ARBA00022642"/>
    </source>
</evidence>
<keyword evidence="8" id="KW-1185">Reference proteome</keyword>
<gene>
    <name evidence="4 7" type="primary">kynU</name>
    <name evidence="7" type="ORF">G8770_18550</name>
</gene>
<dbReference type="Gene3D" id="3.40.640.10">
    <property type="entry name" value="Type I PLP-dependent aspartate aminotransferase-like (Major domain)"/>
    <property type="match status" value="1"/>
</dbReference>
<keyword evidence="2 4" id="KW-0378">Hydrolase</keyword>
<feature type="modified residue" description="N6-(pyridoxal phosphate)lysine" evidence="4">
    <location>
        <position position="228"/>
    </location>
</feature>
<feature type="binding site" evidence="4">
    <location>
        <position position="99"/>
    </location>
    <ligand>
        <name>pyridoxal 5'-phosphate</name>
        <dbReference type="ChEBI" id="CHEBI:597326"/>
    </ligand>
</feature>
<accession>A0A9E5MNL1</accession>
<comment type="similarity">
    <text evidence="4 6">Belongs to the kynureninase family.</text>
</comment>
<comment type="pathway">
    <text evidence="4 6">Amino-acid degradation; L-kynurenine degradation; L-alanine and anthranilate from L-kynurenine: step 1/1.</text>
</comment>
<dbReference type="GO" id="GO:0043420">
    <property type="term" value="P:anthranilate metabolic process"/>
    <property type="evidence" value="ECO:0007669"/>
    <property type="project" value="TreeGrafter"/>
</dbReference>
<feature type="binding site" evidence="4">
    <location>
        <position position="283"/>
    </location>
    <ligand>
        <name>pyridoxal 5'-phosphate</name>
        <dbReference type="ChEBI" id="CHEBI:597326"/>
    </ligand>
</feature>
<evidence type="ECO:0000256" key="4">
    <source>
        <dbReference type="HAMAP-Rule" id="MF_01970"/>
    </source>
</evidence>
<feature type="binding site" evidence="4">
    <location>
        <position position="257"/>
    </location>
    <ligand>
        <name>pyridoxal 5'-phosphate</name>
        <dbReference type="ChEBI" id="CHEBI:597326"/>
    </ligand>
</feature>
<comment type="caution">
    <text evidence="4">Lacks conserved residue(s) required for the propagation of feature annotation.</text>
</comment>
<organism evidence="7 8">
    <name type="scientific">Pseudomaricurvus hydrocarbonicus</name>
    <dbReference type="NCBI Taxonomy" id="1470433"/>
    <lineage>
        <taxon>Bacteria</taxon>
        <taxon>Pseudomonadati</taxon>
        <taxon>Pseudomonadota</taxon>
        <taxon>Gammaproteobacteria</taxon>
        <taxon>Cellvibrionales</taxon>
        <taxon>Cellvibrionaceae</taxon>
        <taxon>Pseudomaricurvus</taxon>
    </lineage>
</organism>
<feature type="binding site" evidence="4">
    <location>
        <position position="227"/>
    </location>
    <ligand>
        <name>pyridoxal 5'-phosphate</name>
        <dbReference type="ChEBI" id="CHEBI:597326"/>
    </ligand>
</feature>
<dbReference type="GO" id="GO:0097053">
    <property type="term" value="P:L-kynurenine catabolic process"/>
    <property type="evidence" value="ECO:0007669"/>
    <property type="project" value="UniProtKB-UniRule"/>
</dbReference>
<dbReference type="PANTHER" id="PTHR14084">
    <property type="entry name" value="KYNURENINASE"/>
    <property type="match status" value="1"/>
</dbReference>
<dbReference type="EC" id="3.7.1.3" evidence="4 5"/>
<comment type="caution">
    <text evidence="7">The sequence shown here is derived from an EMBL/GenBank/DDBJ whole genome shotgun (WGS) entry which is preliminary data.</text>
</comment>
<reference evidence="7" key="1">
    <citation type="submission" date="2020-03" db="EMBL/GenBank/DDBJ databases">
        <authorList>
            <person name="Guo F."/>
        </authorList>
    </citation>
    <scope>NUCLEOTIDE SEQUENCE</scope>
    <source>
        <strain evidence="7">JCM 30134</strain>
    </source>
</reference>
<feature type="binding site" evidence="4">
    <location>
        <position position="173"/>
    </location>
    <ligand>
        <name>pyridoxal 5'-phosphate</name>
        <dbReference type="ChEBI" id="CHEBI:597326"/>
    </ligand>
</feature>
<feature type="binding site" evidence="4">
    <location>
        <position position="205"/>
    </location>
    <ligand>
        <name>pyridoxal 5'-phosphate</name>
        <dbReference type="ChEBI" id="CHEBI:597326"/>
    </ligand>
</feature>
<evidence type="ECO:0000256" key="6">
    <source>
        <dbReference type="PIRNR" id="PIRNR038800"/>
    </source>
</evidence>
<name>A0A9E5MNL1_9GAMM</name>
<dbReference type="InterPro" id="IPR015422">
    <property type="entry name" value="PyrdxlP-dep_Trfase_small"/>
</dbReference>
<dbReference type="InterPro" id="IPR015421">
    <property type="entry name" value="PyrdxlP-dep_Trfase_major"/>
</dbReference>
<sequence>MTQLTRQDCERLDQDDALAAVRQEFDLPENTIYLNGNSLGAMPKKALDQARQTVINEWGQDLIKSWNLHDWFSLPQRLGDQLAPLIGADAGEVVVTDSTGINLFKVLSAALMSQQQAHPQRKKIVMEGSNFPTDNYTAQGLIKLLGDQHEIVFAEGEEIVEVIDDSVAVVCLTQVHYKTGRILDMQAITEKTHACGALSIWDLCHSAGAMPVELNACRVDFAVGCTYKYLNGGPGSPAFIFTAKRHQGKALQPLTGWWGHAAPFAFERDYTPADNISQMLSGTQPIVSLAMTAVGLDISVRADMQLVRQKSQQLGDLFIRLLAERCGDCQFRVVSPLDAAQRGSQVAIAHEHGYAIMQAMIARGVIGDFRAPDILRVGFSALYVSYTDVYDAVDILRDIMDNDIWQQPEYNRRHAVT</sequence>
<dbReference type="Gene3D" id="3.90.1150.10">
    <property type="entry name" value="Aspartate Aminotransferase, domain 1"/>
    <property type="match status" value="1"/>
</dbReference>
<dbReference type="AlphaFoldDB" id="A0A9E5MNL1"/>
<evidence type="ECO:0000256" key="2">
    <source>
        <dbReference type="ARBA" id="ARBA00022801"/>
    </source>
</evidence>
<keyword evidence="3 4" id="KW-0663">Pyridoxal phosphate</keyword>
<dbReference type="GO" id="GO:0030170">
    <property type="term" value="F:pyridoxal phosphate binding"/>
    <property type="evidence" value="ECO:0007669"/>
    <property type="project" value="UniProtKB-UniRule"/>
</dbReference>
<keyword evidence="1 4" id="KW-0662">Pyridine nucleotide biosynthesis</keyword>
<dbReference type="HAMAP" id="MF_01970">
    <property type="entry name" value="Kynureninase"/>
    <property type="match status" value="1"/>
</dbReference>
<evidence type="ECO:0000256" key="5">
    <source>
        <dbReference type="NCBIfam" id="TIGR01814"/>
    </source>
</evidence>
<comment type="pathway">
    <text evidence="4 6">Cofactor biosynthesis; NAD(+) biosynthesis; quinolinate from L-kynurenine: step 2/3.</text>
</comment>
<evidence type="ECO:0000313" key="7">
    <source>
        <dbReference type="EMBL" id="NHO67550.1"/>
    </source>
</evidence>
<dbReference type="GO" id="GO:0005737">
    <property type="term" value="C:cytoplasm"/>
    <property type="evidence" value="ECO:0007669"/>
    <property type="project" value="UniProtKB-UniRule"/>
</dbReference>
<comment type="subunit">
    <text evidence="4 6">Homodimer.</text>
</comment>
<dbReference type="Proteomes" id="UP000787472">
    <property type="component" value="Unassembled WGS sequence"/>
</dbReference>
<comment type="function">
    <text evidence="4 6">Catalyzes the cleavage of L-kynurenine (L-Kyn) and L-3-hydroxykynurenine (L-3OHKyn) into anthranilic acid (AA) and 3-hydroxyanthranilic acid (3-OHAA), respectively.</text>
</comment>
<comment type="cofactor">
    <cofactor evidence="4 6">
        <name>pyridoxal 5'-phosphate</name>
        <dbReference type="ChEBI" id="CHEBI:597326"/>
    </cofactor>
</comment>
<comment type="catalytic activity">
    <reaction evidence="6">
        <text>3-hydroxy-L-kynurenine + H2O = 3-hydroxyanthranilate + L-alanine + H(+)</text>
        <dbReference type="Rhea" id="RHEA:25143"/>
        <dbReference type="ChEBI" id="CHEBI:15377"/>
        <dbReference type="ChEBI" id="CHEBI:15378"/>
        <dbReference type="ChEBI" id="CHEBI:36559"/>
        <dbReference type="ChEBI" id="CHEBI:57972"/>
        <dbReference type="ChEBI" id="CHEBI:58125"/>
        <dbReference type="EC" id="3.7.1.3"/>
    </reaction>
</comment>
<dbReference type="Pfam" id="PF22580">
    <property type="entry name" value="KYNU_C"/>
    <property type="match status" value="1"/>
</dbReference>
<dbReference type="GO" id="GO:0009435">
    <property type="term" value="P:NAD+ biosynthetic process"/>
    <property type="evidence" value="ECO:0007669"/>
    <property type="project" value="UniProtKB-UniRule"/>
</dbReference>
<dbReference type="SUPFAM" id="SSF53383">
    <property type="entry name" value="PLP-dependent transferases"/>
    <property type="match status" value="1"/>
</dbReference>
<proteinExistence type="inferred from homology"/>
<feature type="binding site" evidence="4">
    <location>
        <position position="202"/>
    </location>
    <ligand>
        <name>pyridoxal 5'-phosphate</name>
        <dbReference type="ChEBI" id="CHEBI:597326"/>
    </ligand>
</feature>
<protein>
    <recommendedName>
        <fullName evidence="4 5">Kynureninase</fullName>
        <ecNumber evidence="4 5">3.7.1.3</ecNumber>
    </recommendedName>
    <alternativeName>
        <fullName evidence="4">L-kynurenine hydrolase</fullName>
    </alternativeName>
</protein>
<dbReference type="InterPro" id="IPR010111">
    <property type="entry name" value="Kynureninase"/>
</dbReference>
<comment type="catalytic activity">
    <reaction evidence="4 6">
        <text>L-kynurenine + H2O = anthranilate + L-alanine + H(+)</text>
        <dbReference type="Rhea" id="RHEA:16813"/>
        <dbReference type="ChEBI" id="CHEBI:15377"/>
        <dbReference type="ChEBI" id="CHEBI:15378"/>
        <dbReference type="ChEBI" id="CHEBI:16567"/>
        <dbReference type="ChEBI" id="CHEBI:57959"/>
        <dbReference type="ChEBI" id="CHEBI:57972"/>
        <dbReference type="EC" id="3.7.1.3"/>
    </reaction>
</comment>
<evidence type="ECO:0000313" key="8">
    <source>
        <dbReference type="Proteomes" id="UP000787472"/>
    </source>
</evidence>
<feature type="binding site" evidence="4">
    <location>
        <begin position="131"/>
        <end position="134"/>
    </location>
    <ligand>
        <name>pyridoxal 5'-phosphate</name>
        <dbReference type="ChEBI" id="CHEBI:597326"/>
    </ligand>
</feature>
<dbReference type="RefSeq" id="WP_167190443.1">
    <property type="nucleotide sequence ID" value="NZ_JAAONZ010000017.1"/>
</dbReference>
<dbReference type="InterPro" id="IPR015424">
    <property type="entry name" value="PyrdxlP-dep_Trfase"/>
</dbReference>
<dbReference type="GO" id="GO:0019441">
    <property type="term" value="P:L-tryptophan catabolic process to kynurenine"/>
    <property type="evidence" value="ECO:0007669"/>
    <property type="project" value="TreeGrafter"/>
</dbReference>
<dbReference type="PIRSF" id="PIRSF038800">
    <property type="entry name" value="KYNU"/>
    <property type="match status" value="1"/>
</dbReference>
<dbReference type="GO" id="GO:0019805">
    <property type="term" value="P:quinolinate biosynthetic process"/>
    <property type="evidence" value="ECO:0007669"/>
    <property type="project" value="UniProtKB-UniRule"/>
</dbReference>
<dbReference type="EMBL" id="JAAONZ010000017">
    <property type="protein sequence ID" value="NHO67550.1"/>
    <property type="molecule type" value="Genomic_DNA"/>
</dbReference>
<dbReference type="GO" id="GO:0030429">
    <property type="term" value="F:kynureninase activity"/>
    <property type="evidence" value="ECO:0007669"/>
    <property type="project" value="UniProtKB-UniRule"/>
</dbReference>